<evidence type="ECO:0000313" key="10">
    <source>
        <dbReference type="Proteomes" id="UP001596147"/>
    </source>
</evidence>
<comment type="caution">
    <text evidence="9">The sequence shown here is derived from an EMBL/GenBank/DDBJ whole genome shotgun (WGS) entry which is preliminary data.</text>
</comment>
<keyword evidence="5 7" id="KW-1133">Transmembrane helix</keyword>
<evidence type="ECO:0000256" key="7">
    <source>
        <dbReference type="RuleBase" id="RU363032"/>
    </source>
</evidence>
<comment type="subcellular location">
    <subcellularLocation>
        <location evidence="1 7">Cell membrane</location>
        <topology evidence="1 7">Multi-pass membrane protein</topology>
    </subcellularLocation>
</comment>
<evidence type="ECO:0000256" key="3">
    <source>
        <dbReference type="ARBA" id="ARBA00022475"/>
    </source>
</evidence>
<protein>
    <submittedName>
        <fullName evidence="9">ABC transporter permease</fullName>
    </submittedName>
</protein>
<feature type="transmembrane region" description="Helical" evidence="7">
    <location>
        <begin position="224"/>
        <end position="244"/>
    </location>
</feature>
<feature type="transmembrane region" description="Helical" evidence="7">
    <location>
        <begin position="136"/>
        <end position="157"/>
    </location>
</feature>
<dbReference type="EMBL" id="JBHSMC010000010">
    <property type="protein sequence ID" value="MFC5464637.1"/>
    <property type="molecule type" value="Genomic_DNA"/>
</dbReference>
<reference evidence="10" key="1">
    <citation type="journal article" date="2019" name="Int. J. Syst. Evol. Microbiol.">
        <title>The Global Catalogue of Microorganisms (GCM) 10K type strain sequencing project: providing services to taxonomists for standard genome sequencing and annotation.</title>
        <authorList>
            <consortium name="The Broad Institute Genomics Platform"/>
            <consortium name="The Broad Institute Genome Sequencing Center for Infectious Disease"/>
            <person name="Wu L."/>
            <person name="Ma J."/>
        </authorList>
    </citation>
    <scope>NUCLEOTIDE SEQUENCE [LARGE SCALE GENOMIC DNA]</scope>
    <source>
        <strain evidence="10">CGMCC 1.12237</strain>
    </source>
</reference>
<keyword evidence="2 7" id="KW-0813">Transport</keyword>
<feature type="transmembrane region" description="Helical" evidence="7">
    <location>
        <begin position="30"/>
        <end position="48"/>
    </location>
</feature>
<organism evidence="9 10">
    <name type="scientific">Lederbergia graminis</name>
    <dbReference type="NCBI Taxonomy" id="735518"/>
    <lineage>
        <taxon>Bacteria</taxon>
        <taxon>Bacillati</taxon>
        <taxon>Bacillota</taxon>
        <taxon>Bacilli</taxon>
        <taxon>Bacillales</taxon>
        <taxon>Bacillaceae</taxon>
        <taxon>Lederbergia</taxon>
    </lineage>
</organism>
<dbReference type="Gene3D" id="1.10.3720.10">
    <property type="entry name" value="MetI-like"/>
    <property type="match status" value="1"/>
</dbReference>
<evidence type="ECO:0000256" key="2">
    <source>
        <dbReference type="ARBA" id="ARBA00022448"/>
    </source>
</evidence>
<evidence type="ECO:0000256" key="6">
    <source>
        <dbReference type="ARBA" id="ARBA00023136"/>
    </source>
</evidence>
<dbReference type="Pfam" id="PF00528">
    <property type="entry name" value="BPD_transp_1"/>
    <property type="match status" value="1"/>
</dbReference>
<evidence type="ECO:0000313" key="9">
    <source>
        <dbReference type="EMBL" id="MFC5464637.1"/>
    </source>
</evidence>
<proteinExistence type="inferred from homology"/>
<dbReference type="InterPro" id="IPR000515">
    <property type="entry name" value="MetI-like"/>
</dbReference>
<keyword evidence="10" id="KW-1185">Reference proteome</keyword>
<evidence type="ECO:0000256" key="1">
    <source>
        <dbReference type="ARBA" id="ARBA00004651"/>
    </source>
</evidence>
<keyword evidence="6 7" id="KW-0472">Membrane</keyword>
<keyword evidence="3" id="KW-1003">Cell membrane</keyword>
<gene>
    <name evidence="9" type="ORF">ACFPM4_07715</name>
</gene>
<dbReference type="RefSeq" id="WP_382349768.1">
    <property type="nucleotide sequence ID" value="NZ_JBHSMC010000010.1"/>
</dbReference>
<keyword evidence="4 7" id="KW-0812">Transmembrane</keyword>
<feature type="domain" description="ABC transmembrane type-1" evidence="8">
    <location>
        <begin position="90"/>
        <end position="305"/>
    </location>
</feature>
<dbReference type="PANTHER" id="PTHR43227">
    <property type="entry name" value="BLL4140 PROTEIN"/>
    <property type="match status" value="1"/>
</dbReference>
<dbReference type="PROSITE" id="PS50928">
    <property type="entry name" value="ABC_TM1"/>
    <property type="match status" value="1"/>
</dbReference>
<evidence type="ECO:0000259" key="8">
    <source>
        <dbReference type="PROSITE" id="PS50928"/>
    </source>
</evidence>
<feature type="transmembrane region" description="Helical" evidence="7">
    <location>
        <begin position="284"/>
        <end position="309"/>
    </location>
</feature>
<dbReference type="InterPro" id="IPR050809">
    <property type="entry name" value="UgpAE/MalFG_permease"/>
</dbReference>
<name>A0ABW0LI25_9BACI</name>
<dbReference type="Proteomes" id="UP001596147">
    <property type="component" value="Unassembled WGS sequence"/>
</dbReference>
<accession>A0ABW0LI25</accession>
<dbReference type="CDD" id="cd06261">
    <property type="entry name" value="TM_PBP2"/>
    <property type="match status" value="1"/>
</dbReference>
<feature type="transmembrane region" description="Helical" evidence="7">
    <location>
        <begin position="177"/>
        <end position="203"/>
    </location>
</feature>
<sequence>MKLTLSKSRTKVKTKAKKQSIWSEYKKHKLLLLMLLPGLIWYLIFYYGPLYGIQIAFKNYRIADGITGSEWVGLDHFIRMFSTDGFTEILGNTLIISFYHILFGFTAPIILALLLNEIRSNVFKRVSQSISYLPHFFSWVILGGILDVLLSPTNGVVNHLIQLIGLDPIYFLGDPKYFRFTLVTSAIWKEIGWGTIIYLAALSSVDSHLYEAAIVDGANRWKQTLHITIPSIMPVIAILFILRIGNILDAGFDQVLNLYNPAVYSVGDIIDTYVYRVGINGMQYSYTTAVGLFKNVVGFTMILIANYAIKKSGQEGLF</sequence>
<dbReference type="InterPro" id="IPR035906">
    <property type="entry name" value="MetI-like_sf"/>
</dbReference>
<comment type="similarity">
    <text evidence="7">Belongs to the binding-protein-dependent transport system permease family.</text>
</comment>
<dbReference type="PANTHER" id="PTHR43227:SF11">
    <property type="entry name" value="BLL4140 PROTEIN"/>
    <property type="match status" value="1"/>
</dbReference>
<evidence type="ECO:0000256" key="5">
    <source>
        <dbReference type="ARBA" id="ARBA00022989"/>
    </source>
</evidence>
<evidence type="ECO:0000256" key="4">
    <source>
        <dbReference type="ARBA" id="ARBA00022692"/>
    </source>
</evidence>
<feature type="transmembrane region" description="Helical" evidence="7">
    <location>
        <begin position="89"/>
        <end position="115"/>
    </location>
</feature>
<dbReference type="SUPFAM" id="SSF161098">
    <property type="entry name" value="MetI-like"/>
    <property type="match status" value="1"/>
</dbReference>